<dbReference type="RefSeq" id="WP_379563516.1">
    <property type="nucleotide sequence ID" value="NZ_JBHUMX010000041.1"/>
</dbReference>
<dbReference type="PROSITE" id="PS51257">
    <property type="entry name" value="PROKAR_LIPOPROTEIN"/>
    <property type="match status" value="1"/>
</dbReference>
<comment type="caution">
    <text evidence="2">The sequence shown here is derived from an EMBL/GenBank/DDBJ whole genome shotgun (WGS) entry which is preliminary data.</text>
</comment>
<keyword evidence="3" id="KW-1185">Reference proteome</keyword>
<sequence length="243" mass="26756">MKNITWIRNRKVKNTATIFLLTAVVSLSVLVGCSSQKTSSEKIDSYKDNFEIIGSEREEIIGDISDDTFYKSDRMNKDAKEYHIPAVDDGGEIFSLPDGRYQIAGGITGNVYIYDSQGDVLYHNILGSAYGVPSITLDIQDSYKIEVDSGLDEVTVTPYMQQPSTELSAGIWFVGTDIEAGEYIITGPEEGGFGYLQIIEPDERNQVYEVIGGKLSSSKSKVTLREGQVIKITNIPGVNIKAE</sequence>
<name>A0ABW5Q3Y0_9BACI</name>
<evidence type="ECO:0000256" key="1">
    <source>
        <dbReference type="SAM" id="SignalP"/>
    </source>
</evidence>
<evidence type="ECO:0000313" key="3">
    <source>
        <dbReference type="Proteomes" id="UP001597451"/>
    </source>
</evidence>
<organism evidence="2 3">
    <name type="scientific">Oceanobacillus kapialis</name>
    <dbReference type="NCBI Taxonomy" id="481353"/>
    <lineage>
        <taxon>Bacteria</taxon>
        <taxon>Bacillati</taxon>
        <taxon>Bacillota</taxon>
        <taxon>Bacilli</taxon>
        <taxon>Bacillales</taxon>
        <taxon>Bacillaceae</taxon>
        <taxon>Oceanobacillus</taxon>
    </lineage>
</organism>
<gene>
    <name evidence="2" type="ORF">ACFSUN_16390</name>
</gene>
<dbReference type="Proteomes" id="UP001597451">
    <property type="component" value="Unassembled WGS sequence"/>
</dbReference>
<reference evidence="3" key="1">
    <citation type="journal article" date="2019" name="Int. J. Syst. Evol. Microbiol.">
        <title>The Global Catalogue of Microorganisms (GCM) 10K type strain sequencing project: providing services to taxonomists for standard genome sequencing and annotation.</title>
        <authorList>
            <consortium name="The Broad Institute Genomics Platform"/>
            <consortium name="The Broad Institute Genome Sequencing Center for Infectious Disease"/>
            <person name="Wu L."/>
            <person name="Ma J."/>
        </authorList>
    </citation>
    <scope>NUCLEOTIDE SEQUENCE [LARGE SCALE GENOMIC DNA]</scope>
    <source>
        <strain evidence="3">TISTR 1858</strain>
    </source>
</reference>
<protein>
    <submittedName>
        <fullName evidence="2">Uncharacterized protein</fullName>
    </submittedName>
</protein>
<feature type="signal peptide" evidence="1">
    <location>
        <begin position="1"/>
        <end position="31"/>
    </location>
</feature>
<keyword evidence="1" id="KW-0732">Signal</keyword>
<proteinExistence type="predicted"/>
<accession>A0ABW5Q3Y0</accession>
<dbReference type="EMBL" id="JBHUMX010000041">
    <property type="protein sequence ID" value="MFD2630367.1"/>
    <property type="molecule type" value="Genomic_DNA"/>
</dbReference>
<feature type="chain" id="PRO_5045380006" evidence="1">
    <location>
        <begin position="32"/>
        <end position="243"/>
    </location>
</feature>
<evidence type="ECO:0000313" key="2">
    <source>
        <dbReference type="EMBL" id="MFD2630367.1"/>
    </source>
</evidence>